<evidence type="ECO:0000313" key="1">
    <source>
        <dbReference type="EMBL" id="GMT25838.1"/>
    </source>
</evidence>
<name>A0AAV5W534_9BILA</name>
<dbReference type="AlphaFoldDB" id="A0AAV5W534"/>
<comment type="caution">
    <text evidence="1">The sequence shown here is derived from an EMBL/GenBank/DDBJ whole genome shotgun (WGS) entry which is preliminary data.</text>
</comment>
<protein>
    <submittedName>
        <fullName evidence="1">Uncharacterized protein</fullName>
    </submittedName>
</protein>
<keyword evidence="2" id="KW-1185">Reference proteome</keyword>
<feature type="non-terminal residue" evidence="1">
    <location>
        <position position="85"/>
    </location>
</feature>
<proteinExistence type="predicted"/>
<dbReference type="EMBL" id="BTSY01000004">
    <property type="protein sequence ID" value="GMT25838.1"/>
    <property type="molecule type" value="Genomic_DNA"/>
</dbReference>
<gene>
    <name evidence="1" type="ORF">PFISCL1PPCAC_17135</name>
</gene>
<accession>A0AAV5W534</accession>
<sequence length="85" mass="9572">MDRVLLLLYDTVEKKLTRVRSAQMIIVSSISSVFRPSHASISFSIRIRSQGDTDIGRPSNPTSIKLVCPNVPGYNINWNPLQPKF</sequence>
<evidence type="ECO:0000313" key="2">
    <source>
        <dbReference type="Proteomes" id="UP001432322"/>
    </source>
</evidence>
<reference evidence="1" key="1">
    <citation type="submission" date="2023-10" db="EMBL/GenBank/DDBJ databases">
        <title>Genome assembly of Pristionchus species.</title>
        <authorList>
            <person name="Yoshida K."/>
            <person name="Sommer R.J."/>
        </authorList>
    </citation>
    <scope>NUCLEOTIDE SEQUENCE</scope>
    <source>
        <strain evidence="1">RS5133</strain>
    </source>
</reference>
<dbReference type="Proteomes" id="UP001432322">
    <property type="component" value="Unassembled WGS sequence"/>
</dbReference>
<organism evidence="1 2">
    <name type="scientific">Pristionchus fissidentatus</name>
    <dbReference type="NCBI Taxonomy" id="1538716"/>
    <lineage>
        <taxon>Eukaryota</taxon>
        <taxon>Metazoa</taxon>
        <taxon>Ecdysozoa</taxon>
        <taxon>Nematoda</taxon>
        <taxon>Chromadorea</taxon>
        <taxon>Rhabditida</taxon>
        <taxon>Rhabditina</taxon>
        <taxon>Diplogasteromorpha</taxon>
        <taxon>Diplogasteroidea</taxon>
        <taxon>Neodiplogasteridae</taxon>
        <taxon>Pristionchus</taxon>
    </lineage>
</organism>